<organism evidence="5 6">
    <name type="scientific">Paraburkholderia steynii</name>
    <dbReference type="NCBI Taxonomy" id="1245441"/>
    <lineage>
        <taxon>Bacteria</taxon>
        <taxon>Pseudomonadati</taxon>
        <taxon>Pseudomonadota</taxon>
        <taxon>Betaproteobacteria</taxon>
        <taxon>Burkholderiales</taxon>
        <taxon>Burkholderiaceae</taxon>
        <taxon>Paraburkholderia</taxon>
    </lineage>
</organism>
<name>A0A7Z7BM38_9BURK</name>
<evidence type="ECO:0000313" key="5">
    <source>
        <dbReference type="EMBL" id="SDJ56081.1"/>
    </source>
</evidence>
<feature type="domain" description="Post-SET" evidence="4">
    <location>
        <begin position="50"/>
        <end position="66"/>
    </location>
</feature>
<dbReference type="SUPFAM" id="SSF82199">
    <property type="entry name" value="SET domain"/>
    <property type="match status" value="1"/>
</dbReference>
<gene>
    <name evidence="5" type="ORF">SAMN04487926_16314</name>
</gene>
<dbReference type="Gene3D" id="2.170.270.10">
    <property type="entry name" value="SET domain"/>
    <property type="match status" value="1"/>
</dbReference>
<dbReference type="Proteomes" id="UP000198900">
    <property type="component" value="Unassembled WGS sequence"/>
</dbReference>
<reference evidence="5" key="1">
    <citation type="submission" date="2016-10" db="EMBL/GenBank/DDBJ databases">
        <authorList>
            <person name="Varghese N."/>
            <person name="Submissions S."/>
        </authorList>
    </citation>
    <scope>NUCLEOTIDE SEQUENCE [LARGE SCALE GENOMIC DNA]</scope>
    <source>
        <strain evidence="5">YR281</strain>
    </source>
</reference>
<dbReference type="Pfam" id="PF00856">
    <property type="entry name" value="SET"/>
    <property type="match status" value="1"/>
</dbReference>
<evidence type="ECO:0000256" key="1">
    <source>
        <dbReference type="ARBA" id="ARBA00022679"/>
    </source>
</evidence>
<protein>
    <recommendedName>
        <fullName evidence="4">Post-SET domain-containing protein</fullName>
    </recommendedName>
</protein>
<dbReference type="InterPro" id="IPR046341">
    <property type="entry name" value="SET_dom_sf"/>
</dbReference>
<accession>A0A7Z7BM38</accession>
<dbReference type="AlphaFoldDB" id="A0A7Z7BM38"/>
<evidence type="ECO:0000256" key="3">
    <source>
        <dbReference type="SAM" id="MobiDB-lite"/>
    </source>
</evidence>
<dbReference type="InterPro" id="IPR001214">
    <property type="entry name" value="SET_dom"/>
</dbReference>
<dbReference type="GO" id="GO:0016740">
    <property type="term" value="F:transferase activity"/>
    <property type="evidence" value="ECO:0007669"/>
    <property type="project" value="UniProtKB-KW"/>
</dbReference>
<dbReference type="InterPro" id="IPR003616">
    <property type="entry name" value="Post-SET_dom"/>
</dbReference>
<dbReference type="EMBL" id="FNDI01000063">
    <property type="protein sequence ID" value="SDJ56081.1"/>
    <property type="molecule type" value="Genomic_DNA"/>
</dbReference>
<comment type="caution">
    <text evidence="5">The sequence shown here is derived from an EMBL/GenBank/DDBJ whole genome shotgun (WGS) entry which is preliminary data.</text>
</comment>
<evidence type="ECO:0000256" key="2">
    <source>
        <dbReference type="ARBA" id="ARBA00022691"/>
    </source>
</evidence>
<evidence type="ECO:0000313" key="6">
    <source>
        <dbReference type="Proteomes" id="UP000198900"/>
    </source>
</evidence>
<feature type="compositionally biased region" description="Polar residues" evidence="3">
    <location>
        <begin position="119"/>
        <end position="132"/>
    </location>
</feature>
<dbReference type="PROSITE" id="PS50868">
    <property type="entry name" value="POST_SET"/>
    <property type="match status" value="1"/>
</dbReference>
<feature type="region of interest" description="Disordered" evidence="3">
    <location>
        <begin position="110"/>
        <end position="132"/>
    </location>
</feature>
<evidence type="ECO:0000259" key="4">
    <source>
        <dbReference type="PROSITE" id="PS50868"/>
    </source>
</evidence>
<keyword evidence="1" id="KW-0808">Transferase</keyword>
<proteinExistence type="predicted"/>
<sequence>MNRECVLNCEATEPGSSVFIHALTAIHPGEELFIDYSLVADGEITDDICTQYACHCGSALCRHSMLTEATAGWLLISIRVRDCPLRSTVVRPDRQRKGGCRRLTIRRAEPRAQAEAASKSLTSSPSMGIKST</sequence>
<keyword evidence="6" id="KW-1185">Reference proteome</keyword>
<keyword evidence="2" id="KW-0949">S-adenosyl-L-methionine</keyword>